<dbReference type="GO" id="GO:0005874">
    <property type="term" value="C:microtubule"/>
    <property type="evidence" value="ECO:0007669"/>
    <property type="project" value="UniProtKB-KW"/>
</dbReference>
<evidence type="ECO:0000256" key="3">
    <source>
        <dbReference type="ARBA" id="ARBA00022490"/>
    </source>
</evidence>
<evidence type="ECO:0000313" key="10">
    <source>
        <dbReference type="EMBL" id="SPO05825.1"/>
    </source>
</evidence>
<dbReference type="GO" id="GO:0031122">
    <property type="term" value="P:cytoplasmic microtubule organization"/>
    <property type="evidence" value="ECO:0007669"/>
    <property type="project" value="TreeGrafter"/>
</dbReference>
<keyword evidence="11" id="KW-1185">Reference proteome</keyword>
<dbReference type="GO" id="GO:0000278">
    <property type="term" value="P:mitotic cell cycle"/>
    <property type="evidence" value="ECO:0007669"/>
    <property type="project" value="TreeGrafter"/>
</dbReference>
<reference evidence="10" key="1">
    <citation type="submission" date="2018-03" db="EMBL/GenBank/DDBJ databases">
        <authorList>
            <person name="Guldener U."/>
        </authorList>
    </citation>
    <scope>NUCLEOTIDE SEQUENCE</scope>
</reference>
<keyword evidence="5 6" id="KW-0206">Cytoskeleton</keyword>
<keyword evidence="4 6" id="KW-0493">Microtubule</keyword>
<dbReference type="GO" id="GO:0044732">
    <property type="term" value="C:mitotic spindle pole body"/>
    <property type="evidence" value="ECO:0007669"/>
    <property type="project" value="TreeGrafter"/>
</dbReference>
<evidence type="ECO:0000259" key="8">
    <source>
        <dbReference type="Pfam" id="PF04130"/>
    </source>
</evidence>
<dbReference type="GO" id="GO:0000930">
    <property type="term" value="C:gamma-tubulin complex"/>
    <property type="evidence" value="ECO:0007669"/>
    <property type="project" value="UniProtKB-ARBA"/>
</dbReference>
<dbReference type="InterPro" id="IPR007259">
    <property type="entry name" value="GCP"/>
</dbReference>
<dbReference type="InterPro" id="IPR042241">
    <property type="entry name" value="GCP_C_sf"/>
</dbReference>
<proteinExistence type="inferred from homology"/>
<name>A0AAE8N3X2_9PEZI</name>
<comment type="similarity">
    <text evidence="2 6">Belongs to the TUBGCP family.</text>
</comment>
<evidence type="ECO:0000256" key="4">
    <source>
        <dbReference type="ARBA" id="ARBA00022701"/>
    </source>
</evidence>
<evidence type="ECO:0000256" key="1">
    <source>
        <dbReference type="ARBA" id="ARBA00004267"/>
    </source>
</evidence>
<dbReference type="Pfam" id="PF17681">
    <property type="entry name" value="GCP_N_terminal"/>
    <property type="match status" value="1"/>
</dbReference>
<comment type="caution">
    <text evidence="10">The sequence shown here is derived from an EMBL/GenBank/DDBJ whole genome shotgun (WGS) entry which is preliminary data.</text>
</comment>
<dbReference type="InterPro" id="IPR041470">
    <property type="entry name" value="GCP_N"/>
</dbReference>
<dbReference type="PANTHER" id="PTHR19302">
    <property type="entry name" value="GAMMA TUBULIN COMPLEX PROTEIN"/>
    <property type="match status" value="1"/>
</dbReference>
<protein>
    <recommendedName>
        <fullName evidence="6">Spindle pole body component</fullName>
    </recommendedName>
</protein>
<feature type="domain" description="Gamma tubulin complex component protein N-terminal" evidence="9">
    <location>
        <begin position="2"/>
        <end position="295"/>
    </location>
</feature>
<sequence>MLHEILLSLSGHPSPILRIDDVSSAYARAGISPAERDLLSSIAHLSDLHIKLLSYVSQVCASHPSMVSRAVATTIELVHLAEFQRKVLEVESTILREDAELVGAYSIVSLTAVVAEFTPWTRRMEWLWEVVQYMLKGGAGGEACTAPQLIGRLRKELQSGYVDIEETARSLVRSAEMAWLKQASAWILYGRLPTLEAEGFFIRTTDGENESKEYILEPSLLPSFVLPSTAASMLFIGKSLNHPRVRATLESGARGRDHVSAQLRELSRLTFPLESPSFSKAINSIRLSLSRNTLQDLLPLERVVEILQLFRDYFLLAKGEFAMTLTQEADEKSRNRWRRADNLAYEQRDGLSNVAVKQGEVTRVLARTWVAMGSMQGLHSEEDEGIELARDLLRLHLTKSKPATPLVLGSAMSRPSANTLATTPFRNLLFSVPVVLTLSEIPSPLDMFLSNSDLQIYTVINSYLLSIRRAHIRLTDLWKMTSLRRHYPAPPGPPLGSTRAGREQVVLLRNRHAYRSSVMRSAWVTCSAAAFFFAETEAYMQSEVVAGLWDDFNSWLAKGDTAASTASTPKTSARGARLASSKPDTPGSGADDEDIWLDESPTSEQPGAHQPAEPHATPAPRDPESLSTAHRTYLRSLSRHLLLTQTPFTEALYSLLVSVDHLVATVHRLHSTWSSMDLETDAGVLDAFSDLEADEKDIIPALRGLEESVRCSIGEVIESLRELELNSSFAAELEGDGDLDDDGAAFGGDGYVPRRIGGINRLLMKLDFGGWIGQREDAFADS</sequence>
<dbReference type="Pfam" id="PF04130">
    <property type="entry name" value="GCP_C_terminal"/>
    <property type="match status" value="1"/>
</dbReference>
<dbReference type="GO" id="GO:0051225">
    <property type="term" value="P:spindle assembly"/>
    <property type="evidence" value="ECO:0007669"/>
    <property type="project" value="TreeGrafter"/>
</dbReference>
<dbReference type="GO" id="GO:0007020">
    <property type="term" value="P:microtubule nucleation"/>
    <property type="evidence" value="ECO:0007669"/>
    <property type="project" value="InterPro"/>
</dbReference>
<dbReference type="GO" id="GO:0043015">
    <property type="term" value="F:gamma-tubulin binding"/>
    <property type="evidence" value="ECO:0007669"/>
    <property type="project" value="InterPro"/>
</dbReference>
<feature type="region of interest" description="Disordered" evidence="7">
    <location>
        <begin position="561"/>
        <end position="627"/>
    </location>
</feature>
<organism evidence="10 11">
    <name type="scientific">Cephalotrichum gorgonifer</name>
    <dbReference type="NCBI Taxonomy" id="2041049"/>
    <lineage>
        <taxon>Eukaryota</taxon>
        <taxon>Fungi</taxon>
        <taxon>Dikarya</taxon>
        <taxon>Ascomycota</taxon>
        <taxon>Pezizomycotina</taxon>
        <taxon>Sordariomycetes</taxon>
        <taxon>Hypocreomycetidae</taxon>
        <taxon>Microascales</taxon>
        <taxon>Microascaceae</taxon>
        <taxon>Cephalotrichum</taxon>
    </lineage>
</organism>
<keyword evidence="3 6" id="KW-0963">Cytoplasm</keyword>
<feature type="compositionally biased region" description="Low complexity" evidence="7">
    <location>
        <begin position="561"/>
        <end position="573"/>
    </location>
</feature>
<gene>
    <name evidence="10" type="ORF">DNG_08512</name>
</gene>
<feature type="domain" description="Gamma tubulin complex component C-terminal" evidence="8">
    <location>
        <begin position="307"/>
        <end position="770"/>
    </location>
</feature>
<comment type="subcellular location">
    <subcellularLocation>
        <location evidence="1 6">Cytoplasm</location>
        <location evidence="1 6">Cytoskeleton</location>
        <location evidence="1 6">Microtubule organizing center</location>
    </subcellularLocation>
</comment>
<dbReference type="Proteomes" id="UP001187682">
    <property type="component" value="Unassembled WGS sequence"/>
</dbReference>
<evidence type="ECO:0000256" key="6">
    <source>
        <dbReference type="RuleBase" id="RU363050"/>
    </source>
</evidence>
<dbReference type="GO" id="GO:0000922">
    <property type="term" value="C:spindle pole"/>
    <property type="evidence" value="ECO:0007669"/>
    <property type="project" value="InterPro"/>
</dbReference>
<evidence type="ECO:0000259" key="9">
    <source>
        <dbReference type="Pfam" id="PF17681"/>
    </source>
</evidence>
<dbReference type="Gene3D" id="1.20.120.1900">
    <property type="entry name" value="Gamma-tubulin complex, C-terminal domain"/>
    <property type="match status" value="1"/>
</dbReference>
<evidence type="ECO:0000313" key="11">
    <source>
        <dbReference type="Proteomes" id="UP001187682"/>
    </source>
</evidence>
<dbReference type="GO" id="GO:0051321">
    <property type="term" value="P:meiotic cell cycle"/>
    <property type="evidence" value="ECO:0007669"/>
    <property type="project" value="TreeGrafter"/>
</dbReference>
<dbReference type="InterPro" id="IPR040457">
    <property type="entry name" value="GCP_C"/>
</dbReference>
<evidence type="ECO:0000256" key="2">
    <source>
        <dbReference type="ARBA" id="ARBA00010337"/>
    </source>
</evidence>
<dbReference type="GO" id="GO:0051011">
    <property type="term" value="F:microtubule minus-end binding"/>
    <property type="evidence" value="ECO:0007669"/>
    <property type="project" value="TreeGrafter"/>
</dbReference>
<accession>A0AAE8N3X2</accession>
<evidence type="ECO:0000256" key="7">
    <source>
        <dbReference type="SAM" id="MobiDB-lite"/>
    </source>
</evidence>
<dbReference type="PANTHER" id="PTHR19302:SF27">
    <property type="entry name" value="GAMMA-TUBULIN COMPLEX COMPONENT 4"/>
    <property type="match status" value="1"/>
</dbReference>
<evidence type="ECO:0000256" key="5">
    <source>
        <dbReference type="ARBA" id="ARBA00023212"/>
    </source>
</evidence>
<dbReference type="EMBL" id="ONZQ02000014">
    <property type="protein sequence ID" value="SPO05825.1"/>
    <property type="molecule type" value="Genomic_DNA"/>
</dbReference>
<dbReference type="AlphaFoldDB" id="A0AAE8N3X2"/>